<evidence type="ECO:0000313" key="2">
    <source>
        <dbReference type="EMBL" id="MDH6180639.1"/>
    </source>
</evidence>
<dbReference type="Proteomes" id="UP001160142">
    <property type="component" value="Unassembled WGS sequence"/>
</dbReference>
<organism evidence="2 3">
    <name type="scientific">Antiquaquibacter oligotrophicus</name>
    <dbReference type="NCBI Taxonomy" id="2880260"/>
    <lineage>
        <taxon>Bacteria</taxon>
        <taxon>Bacillati</taxon>
        <taxon>Actinomycetota</taxon>
        <taxon>Actinomycetes</taxon>
        <taxon>Micrococcales</taxon>
        <taxon>Microbacteriaceae</taxon>
        <taxon>Antiquaquibacter</taxon>
    </lineage>
</organism>
<gene>
    <name evidence="2" type="ORF">M2152_000821</name>
</gene>
<feature type="compositionally biased region" description="Low complexity" evidence="1">
    <location>
        <begin position="96"/>
        <end position="110"/>
    </location>
</feature>
<accession>A0ABT6KN98</accession>
<evidence type="ECO:0000256" key="1">
    <source>
        <dbReference type="SAM" id="MobiDB-lite"/>
    </source>
</evidence>
<comment type="caution">
    <text evidence="2">The sequence shown here is derived from an EMBL/GenBank/DDBJ whole genome shotgun (WGS) entry which is preliminary data.</text>
</comment>
<feature type="region of interest" description="Disordered" evidence="1">
    <location>
        <begin position="134"/>
        <end position="160"/>
    </location>
</feature>
<dbReference type="RefSeq" id="WP_322132982.1">
    <property type="nucleotide sequence ID" value="NZ_CP085036.1"/>
</dbReference>
<keyword evidence="3" id="KW-1185">Reference proteome</keyword>
<dbReference type="EMBL" id="JARXVQ010000001">
    <property type="protein sequence ID" value="MDH6180639.1"/>
    <property type="molecule type" value="Genomic_DNA"/>
</dbReference>
<protein>
    <submittedName>
        <fullName evidence="2">Gas vesicle protein</fullName>
    </submittedName>
</protein>
<sequence>MNPRLLALAAGLAVGYVLGTRAGREKYDAMKAKVSAVWEDPRVARARREVEEYARAQAPIIRDRAEAAVKAAPGVAKDVADRVSSTAKDVAGKVSTTAKDAAATATATAKDVGDRVATTAKDVGDRVATTARDVTERVTEAAGDARDQALHVMEDDDAPR</sequence>
<feature type="region of interest" description="Disordered" evidence="1">
    <location>
        <begin position="86"/>
        <end position="113"/>
    </location>
</feature>
<dbReference type="Gene3D" id="1.20.120.20">
    <property type="entry name" value="Apolipoprotein"/>
    <property type="match status" value="1"/>
</dbReference>
<reference evidence="2 3" key="1">
    <citation type="submission" date="2023-04" db="EMBL/GenBank/DDBJ databases">
        <title>Genome Encyclopedia of Bacteria and Archaea VI: Functional Genomics of Type Strains.</title>
        <authorList>
            <person name="Whitman W."/>
        </authorList>
    </citation>
    <scope>NUCLEOTIDE SEQUENCE [LARGE SCALE GENOMIC DNA]</scope>
    <source>
        <strain evidence="2 3">SG_E_30_P1</strain>
    </source>
</reference>
<evidence type="ECO:0000313" key="3">
    <source>
        <dbReference type="Proteomes" id="UP001160142"/>
    </source>
</evidence>
<proteinExistence type="predicted"/>
<name>A0ABT6KN98_9MICO</name>